<dbReference type="PANTHER" id="PTHR46637:SF1">
    <property type="entry name" value="BLL5188 PROTEIN"/>
    <property type="match status" value="1"/>
</dbReference>
<sequence length="272" mass="32135">MITLVIQIKELKATVQELSDTKEIHSSQSEIFKEQSNEIKNEKYERRVFELVNSWNHISDELVFMGYKGDDAFVRMCNEIEKIIEQNMSSDNKKFIRTHLKNQQMISTIYFKVVHNRKIKISERMDLSNDQWKILEPLIIEPNVREDGKGRPRMDARSILNGILWILRTGAQWKELPDRYPPYQTCHRRFQEWNRNGTMRNMIRSLASDLKERGGIDIEESFIDGTFVPAKKGVQKWGKPSVGRIQRSWQSETAKVFLSPFARKMLRPMKSR</sequence>
<comment type="caution">
    <text evidence="2">The sequence shown here is derived from an EMBL/GenBank/DDBJ whole genome shotgun (WGS) entry which is preliminary data.</text>
</comment>
<dbReference type="EMBL" id="AHOR02000044">
    <property type="protein sequence ID" value="EMF80876.1"/>
    <property type="molecule type" value="Genomic_DNA"/>
</dbReference>
<proteinExistence type="predicted"/>
<dbReference type="InterPro" id="IPR025161">
    <property type="entry name" value="IS402-like_dom"/>
</dbReference>
<name>M3GVF3_9LEPT</name>
<dbReference type="NCBIfam" id="NF033580">
    <property type="entry name" value="transpos_IS5_3"/>
    <property type="match status" value="1"/>
</dbReference>
<organism evidence="2 3">
    <name type="scientific">Leptospira weilii serovar Topaz str. LT2116</name>
    <dbReference type="NCBI Taxonomy" id="1088540"/>
    <lineage>
        <taxon>Bacteria</taxon>
        <taxon>Pseudomonadati</taxon>
        <taxon>Spirochaetota</taxon>
        <taxon>Spirochaetia</taxon>
        <taxon>Leptospirales</taxon>
        <taxon>Leptospiraceae</taxon>
        <taxon>Leptospira</taxon>
    </lineage>
</organism>
<accession>M3GVF3</accession>
<feature type="domain" description="Insertion element IS402-like" evidence="1">
    <location>
        <begin position="127"/>
        <end position="202"/>
    </location>
</feature>
<evidence type="ECO:0000259" key="1">
    <source>
        <dbReference type="Pfam" id="PF13340"/>
    </source>
</evidence>
<dbReference type="PANTHER" id="PTHR46637">
    <property type="entry name" value="TIS1421-TRANSPOSASE PROTEIN A"/>
    <property type="match status" value="1"/>
</dbReference>
<dbReference type="InterPro" id="IPR052909">
    <property type="entry name" value="Transposase_6_like"/>
</dbReference>
<dbReference type="AlphaFoldDB" id="M3GVF3"/>
<dbReference type="Proteomes" id="UP000011770">
    <property type="component" value="Unassembled WGS sequence"/>
</dbReference>
<reference evidence="2 3" key="1">
    <citation type="submission" date="2013-01" db="EMBL/GenBank/DDBJ databases">
        <authorList>
            <person name="Harkins D.M."/>
            <person name="Durkin A.S."/>
            <person name="Brinkac L.M."/>
            <person name="Haft D.H."/>
            <person name="Selengut J.D."/>
            <person name="Sanka R."/>
            <person name="DePew J."/>
            <person name="Purushe J."/>
            <person name="Tulsiani S.M."/>
            <person name="Graham G.C."/>
            <person name="Burns M.-A."/>
            <person name="Dohnt M.F."/>
            <person name="Smythe L.D."/>
            <person name="McKay D.B."/>
            <person name="Craig S.B."/>
            <person name="Vinetz J.M."/>
            <person name="Sutton G.G."/>
            <person name="Nierman W.C."/>
            <person name="Fouts D.E."/>
        </authorList>
    </citation>
    <scope>NUCLEOTIDE SEQUENCE [LARGE SCALE GENOMIC DNA]</scope>
    <source>
        <strain evidence="2 3">LT2116</strain>
    </source>
</reference>
<dbReference type="Pfam" id="PF13340">
    <property type="entry name" value="DUF4096"/>
    <property type="match status" value="1"/>
</dbReference>
<evidence type="ECO:0000313" key="2">
    <source>
        <dbReference type="EMBL" id="EMF80876.1"/>
    </source>
</evidence>
<gene>
    <name evidence="2" type="ORF">LEP1GSC188_3094</name>
</gene>
<protein>
    <recommendedName>
        <fullName evidence="1">Insertion element IS402-like domain-containing protein</fullName>
    </recommendedName>
</protein>
<evidence type="ECO:0000313" key="3">
    <source>
        <dbReference type="Proteomes" id="UP000011770"/>
    </source>
</evidence>